<dbReference type="GO" id="GO:0006313">
    <property type="term" value="P:DNA transposition"/>
    <property type="evidence" value="ECO:0007669"/>
    <property type="project" value="InterPro"/>
</dbReference>
<evidence type="ECO:0000259" key="3">
    <source>
        <dbReference type="Pfam" id="PF01609"/>
    </source>
</evidence>
<dbReference type="PANTHER" id="PTHR33258">
    <property type="entry name" value="TRANSPOSASE INSL FOR INSERTION SEQUENCE ELEMENT IS186A-RELATED"/>
    <property type="match status" value="1"/>
</dbReference>
<dbReference type="SUPFAM" id="SSF53098">
    <property type="entry name" value="Ribonuclease H-like"/>
    <property type="match status" value="1"/>
</dbReference>
<keyword evidence="2" id="KW-1133">Transmembrane helix</keyword>
<dbReference type="eggNOG" id="COG3385">
    <property type="taxonomic scope" value="Bacteria"/>
</dbReference>
<name>G2E6N7_9GAMM</name>
<keyword evidence="2" id="KW-0472">Membrane</keyword>
<gene>
    <name evidence="4" type="ORF">ThidrDRAFT_3950</name>
</gene>
<dbReference type="GO" id="GO:0004803">
    <property type="term" value="F:transposase activity"/>
    <property type="evidence" value="ECO:0007669"/>
    <property type="project" value="InterPro"/>
</dbReference>
<dbReference type="PANTHER" id="PTHR33258:SF1">
    <property type="entry name" value="TRANSPOSASE INSL FOR INSERTION SEQUENCE ELEMENT IS186A-RELATED"/>
    <property type="match status" value="1"/>
</dbReference>
<evidence type="ECO:0000256" key="2">
    <source>
        <dbReference type="SAM" id="Phobius"/>
    </source>
</evidence>
<sequence>MRQVVTRQQPSVHAAYQSAREPIPVSLKAVYDTLSGLEPEVLAALVDYSAEQVSEVVGALEGARASLLANYRVKILDGNALAGREHRLADTRTRSAAPLPGKALVVFEPALEVITQLIPEVDAYTQEHALLPQLERRIEAGDLWIADRNFCVASWIWTLHQRGACVLVREHQQIPLHPLEPMRQVGRSDQGVRSEQRVTITAPDGQQTLELRRIRLELETPTRDGETRLYLLTSVPETHADAAQIAALYRERWTLEKAFLHLTTQLRCEIDTLAYPPAALFGLTMAIVAYNALAVIKTALRQVHGAETIDTQISGDYLVNEMARVSDSLETLVTPEEWAAFHTLTPAAMAAWLLATAQHVQLRKYRKHSRGPKNPVPARTHDPTKQHVSVARLLEKRRKTLRT</sequence>
<proteinExistence type="predicted"/>
<feature type="region of interest" description="Disordered" evidence="1">
    <location>
        <begin position="366"/>
        <end position="387"/>
    </location>
</feature>
<keyword evidence="5" id="KW-1185">Reference proteome</keyword>
<dbReference type="EMBL" id="AFWT01000042">
    <property type="protein sequence ID" value="EGV28247.1"/>
    <property type="molecule type" value="Genomic_DNA"/>
</dbReference>
<protein>
    <submittedName>
        <fullName evidence="4">Transposase IS4 family protein</fullName>
    </submittedName>
</protein>
<reference evidence="4 5" key="1">
    <citation type="submission" date="2011-06" db="EMBL/GenBank/DDBJ databases">
        <title>The draft genome of Thiorhodococcus drewsii AZ1.</title>
        <authorList>
            <consortium name="US DOE Joint Genome Institute (JGI-PGF)"/>
            <person name="Lucas S."/>
            <person name="Han J."/>
            <person name="Lapidus A."/>
            <person name="Cheng J.-F."/>
            <person name="Goodwin L."/>
            <person name="Pitluck S."/>
            <person name="Peters L."/>
            <person name="Land M.L."/>
            <person name="Hauser L."/>
            <person name="Vogl K."/>
            <person name="Liu Z."/>
            <person name="Imhoff J."/>
            <person name="Thiel V."/>
            <person name="Frigaard N.-U."/>
            <person name="Bryant D.A."/>
            <person name="Woyke T.J."/>
        </authorList>
    </citation>
    <scope>NUCLEOTIDE SEQUENCE [LARGE SCALE GENOMIC DNA]</scope>
    <source>
        <strain evidence="4 5">AZ1</strain>
    </source>
</reference>
<dbReference type="STRING" id="765913.ThidrDRAFT_3950"/>
<accession>G2E6N7</accession>
<comment type="caution">
    <text evidence="4">The sequence shown here is derived from an EMBL/GenBank/DDBJ whole genome shotgun (WGS) entry which is preliminary data.</text>
</comment>
<dbReference type="OrthoDB" id="574256at2"/>
<dbReference type="RefSeq" id="WP_007042663.1">
    <property type="nucleotide sequence ID" value="NZ_AFWT01000042.1"/>
</dbReference>
<dbReference type="GO" id="GO:0003677">
    <property type="term" value="F:DNA binding"/>
    <property type="evidence" value="ECO:0007669"/>
    <property type="project" value="InterPro"/>
</dbReference>
<organism evidence="4 5">
    <name type="scientific">Thiorhodococcus drewsii AZ1</name>
    <dbReference type="NCBI Taxonomy" id="765913"/>
    <lineage>
        <taxon>Bacteria</taxon>
        <taxon>Pseudomonadati</taxon>
        <taxon>Pseudomonadota</taxon>
        <taxon>Gammaproteobacteria</taxon>
        <taxon>Chromatiales</taxon>
        <taxon>Chromatiaceae</taxon>
        <taxon>Thiorhodococcus</taxon>
    </lineage>
</organism>
<dbReference type="Gene3D" id="3.90.350.10">
    <property type="entry name" value="Transposase Inhibitor Protein From Tn5, Chain A, domain 1"/>
    <property type="match status" value="1"/>
</dbReference>
<dbReference type="Pfam" id="PF01609">
    <property type="entry name" value="DDE_Tnp_1"/>
    <property type="match status" value="1"/>
</dbReference>
<feature type="domain" description="Transposase IS4-like" evidence="3">
    <location>
        <begin position="102"/>
        <end position="291"/>
    </location>
</feature>
<dbReference type="InterPro" id="IPR012337">
    <property type="entry name" value="RNaseH-like_sf"/>
</dbReference>
<evidence type="ECO:0000256" key="1">
    <source>
        <dbReference type="SAM" id="MobiDB-lite"/>
    </source>
</evidence>
<evidence type="ECO:0000313" key="5">
    <source>
        <dbReference type="Proteomes" id="UP000004200"/>
    </source>
</evidence>
<evidence type="ECO:0000313" key="4">
    <source>
        <dbReference type="EMBL" id="EGV28247.1"/>
    </source>
</evidence>
<keyword evidence="2" id="KW-0812">Transmembrane</keyword>
<feature type="transmembrane region" description="Helical" evidence="2">
    <location>
        <begin position="273"/>
        <end position="293"/>
    </location>
</feature>
<dbReference type="AlphaFoldDB" id="G2E6N7"/>
<dbReference type="InterPro" id="IPR002559">
    <property type="entry name" value="Transposase_11"/>
</dbReference>
<dbReference type="Proteomes" id="UP000004200">
    <property type="component" value="Unassembled WGS sequence"/>
</dbReference>